<organism evidence="1 2">
    <name type="scientific">Smallanthus sonchifolius</name>
    <dbReference type="NCBI Taxonomy" id="185202"/>
    <lineage>
        <taxon>Eukaryota</taxon>
        <taxon>Viridiplantae</taxon>
        <taxon>Streptophyta</taxon>
        <taxon>Embryophyta</taxon>
        <taxon>Tracheophyta</taxon>
        <taxon>Spermatophyta</taxon>
        <taxon>Magnoliopsida</taxon>
        <taxon>eudicotyledons</taxon>
        <taxon>Gunneridae</taxon>
        <taxon>Pentapetalae</taxon>
        <taxon>asterids</taxon>
        <taxon>campanulids</taxon>
        <taxon>Asterales</taxon>
        <taxon>Asteraceae</taxon>
        <taxon>Asteroideae</taxon>
        <taxon>Heliantheae alliance</taxon>
        <taxon>Millerieae</taxon>
        <taxon>Smallanthus</taxon>
    </lineage>
</organism>
<comment type="caution">
    <text evidence="1">The sequence shown here is derived from an EMBL/GenBank/DDBJ whole genome shotgun (WGS) entry which is preliminary data.</text>
</comment>
<accession>A0ACB9A312</accession>
<evidence type="ECO:0000313" key="1">
    <source>
        <dbReference type="EMBL" id="KAI3704248.1"/>
    </source>
</evidence>
<evidence type="ECO:0000313" key="2">
    <source>
        <dbReference type="Proteomes" id="UP001056120"/>
    </source>
</evidence>
<name>A0ACB9A312_9ASTR</name>
<reference evidence="1 2" key="2">
    <citation type="journal article" date="2022" name="Mol. Ecol. Resour.">
        <title>The genomes of chicory, endive, great burdock and yacon provide insights into Asteraceae paleo-polyploidization history and plant inulin production.</title>
        <authorList>
            <person name="Fan W."/>
            <person name="Wang S."/>
            <person name="Wang H."/>
            <person name="Wang A."/>
            <person name="Jiang F."/>
            <person name="Liu H."/>
            <person name="Zhao H."/>
            <person name="Xu D."/>
            <person name="Zhang Y."/>
        </authorList>
    </citation>
    <scope>NUCLEOTIDE SEQUENCE [LARGE SCALE GENOMIC DNA]</scope>
    <source>
        <strain evidence="2">cv. Yunnan</strain>
        <tissue evidence="1">Leaves</tissue>
    </source>
</reference>
<dbReference type="EMBL" id="CM042042">
    <property type="protein sequence ID" value="KAI3704248.1"/>
    <property type="molecule type" value="Genomic_DNA"/>
</dbReference>
<reference evidence="2" key="1">
    <citation type="journal article" date="2022" name="Mol. Ecol. Resour.">
        <title>The genomes of chicory, endive, great burdock and yacon provide insights into Asteraceae palaeo-polyploidization history and plant inulin production.</title>
        <authorList>
            <person name="Fan W."/>
            <person name="Wang S."/>
            <person name="Wang H."/>
            <person name="Wang A."/>
            <person name="Jiang F."/>
            <person name="Liu H."/>
            <person name="Zhao H."/>
            <person name="Xu D."/>
            <person name="Zhang Y."/>
        </authorList>
    </citation>
    <scope>NUCLEOTIDE SEQUENCE [LARGE SCALE GENOMIC DNA]</scope>
    <source>
        <strain evidence="2">cv. Yunnan</strain>
    </source>
</reference>
<gene>
    <name evidence="1" type="ORF">L1987_74464</name>
</gene>
<proteinExistence type="predicted"/>
<protein>
    <submittedName>
        <fullName evidence="1">Uncharacterized protein</fullName>
    </submittedName>
</protein>
<sequence>MLPTTTTATATVTATTTTTTIATHNYHPPPPPPPPLKLQGLQHNVSVSTIAGAYNWDGISAFSDSRRSIQLGRDFCFLRCDKSRMATDQTGGKATTFLRAMV</sequence>
<keyword evidence="2" id="KW-1185">Reference proteome</keyword>
<dbReference type="Proteomes" id="UP001056120">
    <property type="component" value="Linkage Group LG25"/>
</dbReference>